<name>A0ABT2NED1_9CYAN</name>
<keyword evidence="6" id="KW-0472">Membrane</keyword>
<dbReference type="InterPro" id="IPR008271">
    <property type="entry name" value="Ser/Thr_kinase_AS"/>
</dbReference>
<keyword evidence="2 5" id="KW-0547">Nucleotide-binding</keyword>
<keyword evidence="3 8" id="KW-0418">Kinase</keyword>
<evidence type="ECO:0000256" key="1">
    <source>
        <dbReference type="ARBA" id="ARBA00022679"/>
    </source>
</evidence>
<dbReference type="EMBL" id="JAMXFA010000051">
    <property type="protein sequence ID" value="MCT7981058.1"/>
    <property type="molecule type" value="Genomic_DNA"/>
</dbReference>
<dbReference type="Gene3D" id="1.10.510.10">
    <property type="entry name" value="Transferase(Phosphotransferase) domain 1"/>
    <property type="match status" value="1"/>
</dbReference>
<feature type="transmembrane region" description="Helical" evidence="6">
    <location>
        <begin position="296"/>
        <end position="318"/>
    </location>
</feature>
<evidence type="ECO:0000313" key="8">
    <source>
        <dbReference type="EMBL" id="MCT7981058.1"/>
    </source>
</evidence>
<dbReference type="Pfam" id="PF00069">
    <property type="entry name" value="Pkinase"/>
    <property type="match status" value="1"/>
</dbReference>
<reference evidence="8 9" key="1">
    <citation type="journal article" date="2022" name="Front. Microbiol.">
        <title>High genomic differentiation and limited gene flow indicate recent cryptic speciation within the genus Laspinema (cyanobacteria).</title>
        <authorList>
            <person name="Stanojkovic A."/>
            <person name="Skoupy S."/>
            <person name="Skaloud P."/>
            <person name="Dvorak P."/>
        </authorList>
    </citation>
    <scope>NUCLEOTIDE SEQUENCE [LARGE SCALE GENOMIC DNA]</scope>
    <source>
        <strain evidence="8 9">D3b</strain>
    </source>
</reference>
<evidence type="ECO:0000256" key="3">
    <source>
        <dbReference type="ARBA" id="ARBA00022777"/>
    </source>
</evidence>
<keyword evidence="6" id="KW-0812">Transmembrane</keyword>
<keyword evidence="9" id="KW-1185">Reference proteome</keyword>
<organism evidence="8 9">
    <name type="scientific">Laspinema olomoucense D3b</name>
    <dbReference type="NCBI Taxonomy" id="2953688"/>
    <lineage>
        <taxon>Bacteria</taxon>
        <taxon>Bacillati</taxon>
        <taxon>Cyanobacteriota</taxon>
        <taxon>Cyanophyceae</taxon>
        <taxon>Oscillatoriophycideae</taxon>
        <taxon>Oscillatoriales</taxon>
        <taxon>Laspinemataceae</taxon>
        <taxon>Laspinema</taxon>
        <taxon>Laspinema olomoucense</taxon>
    </lineage>
</organism>
<dbReference type="PROSITE" id="PS00108">
    <property type="entry name" value="PROTEIN_KINASE_ST"/>
    <property type="match status" value="1"/>
</dbReference>
<proteinExistence type="predicted"/>
<gene>
    <name evidence="8" type="ORF">NG792_25350</name>
</gene>
<keyword evidence="6" id="KW-1133">Transmembrane helix</keyword>
<comment type="caution">
    <text evidence="8">The sequence shown here is derived from an EMBL/GenBank/DDBJ whole genome shotgun (WGS) entry which is preliminary data.</text>
</comment>
<dbReference type="PROSITE" id="PS00107">
    <property type="entry name" value="PROTEIN_KINASE_ATP"/>
    <property type="match status" value="1"/>
</dbReference>
<feature type="domain" description="Protein kinase" evidence="7">
    <location>
        <begin position="14"/>
        <end position="286"/>
    </location>
</feature>
<keyword evidence="1" id="KW-0808">Transferase</keyword>
<dbReference type="RefSeq" id="WP_261237274.1">
    <property type="nucleotide sequence ID" value="NZ_JAMXFA010000051.1"/>
</dbReference>
<dbReference type="CDD" id="cd14014">
    <property type="entry name" value="STKc_PknB_like"/>
    <property type="match status" value="1"/>
</dbReference>
<evidence type="ECO:0000256" key="2">
    <source>
        <dbReference type="ARBA" id="ARBA00022741"/>
    </source>
</evidence>
<keyword evidence="8" id="KW-0723">Serine/threonine-protein kinase</keyword>
<evidence type="ECO:0000259" key="7">
    <source>
        <dbReference type="PROSITE" id="PS50011"/>
    </source>
</evidence>
<sequence>MPWEKGKTLKDGAYTIESVLGQGRFAITYLASDRMGERVAIKTLNPDSSVLGQMSAPDRQAFGSKFYDEALKLEKCKHPNIVPVREVFEESMRAWLTQVRYACIVMDYIDGFDLEHRRSPRLPSAEVLHYGRQIGSALIAVHAQKILHRDVKPGNIIVRSQGGKSEAILIDFGLARAFAHPLTQHITTSGFAPIELYSNKFERGPWTDVYGLAATLYELLTGKPPEDALARHDKDLKVDLTPPRCYVPQISKRVNQAIVQGLAVMPGDRTPSIPKFLRQLGVGQWYVPFPDWDVNIWVQVGTMIGTLLAATAAIIALFK</sequence>
<evidence type="ECO:0000256" key="6">
    <source>
        <dbReference type="SAM" id="Phobius"/>
    </source>
</evidence>
<protein>
    <submittedName>
        <fullName evidence="8">Serine/threonine protein kinase</fullName>
    </submittedName>
</protein>
<accession>A0ABT2NED1</accession>
<dbReference type="InterPro" id="IPR000719">
    <property type="entry name" value="Prot_kinase_dom"/>
</dbReference>
<dbReference type="SMART" id="SM00220">
    <property type="entry name" value="S_TKc"/>
    <property type="match status" value="1"/>
</dbReference>
<evidence type="ECO:0000313" key="9">
    <source>
        <dbReference type="Proteomes" id="UP001525961"/>
    </source>
</evidence>
<dbReference type="GO" id="GO:0004674">
    <property type="term" value="F:protein serine/threonine kinase activity"/>
    <property type="evidence" value="ECO:0007669"/>
    <property type="project" value="UniProtKB-KW"/>
</dbReference>
<evidence type="ECO:0000256" key="5">
    <source>
        <dbReference type="PROSITE-ProRule" id="PRU10141"/>
    </source>
</evidence>
<dbReference type="PANTHER" id="PTHR43289:SF34">
    <property type="entry name" value="SERINE_THREONINE-PROTEIN KINASE YBDM-RELATED"/>
    <property type="match status" value="1"/>
</dbReference>
<dbReference type="Proteomes" id="UP001525961">
    <property type="component" value="Unassembled WGS sequence"/>
</dbReference>
<dbReference type="InterPro" id="IPR011009">
    <property type="entry name" value="Kinase-like_dom_sf"/>
</dbReference>
<keyword evidence="4 5" id="KW-0067">ATP-binding</keyword>
<evidence type="ECO:0000256" key="4">
    <source>
        <dbReference type="ARBA" id="ARBA00022840"/>
    </source>
</evidence>
<dbReference type="InterPro" id="IPR017441">
    <property type="entry name" value="Protein_kinase_ATP_BS"/>
</dbReference>
<feature type="binding site" evidence="5">
    <location>
        <position position="42"/>
    </location>
    <ligand>
        <name>ATP</name>
        <dbReference type="ChEBI" id="CHEBI:30616"/>
    </ligand>
</feature>
<dbReference type="PROSITE" id="PS50011">
    <property type="entry name" value="PROTEIN_KINASE_DOM"/>
    <property type="match status" value="1"/>
</dbReference>
<dbReference type="PANTHER" id="PTHR43289">
    <property type="entry name" value="MITOGEN-ACTIVATED PROTEIN KINASE KINASE KINASE 20-RELATED"/>
    <property type="match status" value="1"/>
</dbReference>
<dbReference type="SUPFAM" id="SSF56112">
    <property type="entry name" value="Protein kinase-like (PK-like)"/>
    <property type="match status" value="1"/>
</dbReference>